<organism evidence="1 2">
    <name type="scientific">Texcoconibacillus texcoconensis</name>
    <dbReference type="NCBI Taxonomy" id="1095777"/>
    <lineage>
        <taxon>Bacteria</taxon>
        <taxon>Bacillati</taxon>
        <taxon>Bacillota</taxon>
        <taxon>Bacilli</taxon>
        <taxon>Bacillales</taxon>
        <taxon>Bacillaceae</taxon>
        <taxon>Texcoconibacillus</taxon>
    </lineage>
</organism>
<keyword evidence="2" id="KW-1185">Reference proteome</keyword>
<reference evidence="1 2" key="1">
    <citation type="submission" date="2020-08" db="EMBL/GenBank/DDBJ databases">
        <title>Genomic Encyclopedia of Type Strains, Phase IV (KMG-IV): sequencing the most valuable type-strain genomes for metagenomic binning, comparative biology and taxonomic classification.</title>
        <authorList>
            <person name="Goeker M."/>
        </authorList>
    </citation>
    <scope>NUCLEOTIDE SEQUENCE [LARGE SCALE GENOMIC DNA]</scope>
    <source>
        <strain evidence="1 2">DSM 24696</strain>
    </source>
</reference>
<dbReference type="AlphaFoldDB" id="A0A840QRE8"/>
<dbReference type="PANTHER" id="PTHR28055:SF1">
    <property type="entry name" value="ALTERED INHERITANCE OF MITOCHONDRIA PROTEIN 41, MITOCHONDRIAL"/>
    <property type="match status" value="1"/>
</dbReference>
<gene>
    <name evidence="1" type="ORF">HNQ41_002134</name>
</gene>
<dbReference type="Pfam" id="PF09424">
    <property type="entry name" value="YqeY"/>
    <property type="match status" value="1"/>
</dbReference>
<evidence type="ECO:0000313" key="2">
    <source>
        <dbReference type="Proteomes" id="UP000551878"/>
    </source>
</evidence>
<dbReference type="EMBL" id="JACHHB010000009">
    <property type="protein sequence ID" value="MBB5173944.1"/>
    <property type="molecule type" value="Genomic_DNA"/>
</dbReference>
<dbReference type="GO" id="GO:0016884">
    <property type="term" value="F:carbon-nitrogen ligase activity, with glutamine as amido-N-donor"/>
    <property type="evidence" value="ECO:0007669"/>
    <property type="project" value="InterPro"/>
</dbReference>
<sequence length="149" mass="17010">MSLLERLNEDMKEAMKNKEKSRLSVIRQVKSSLQNEAIHLGHELTEEEVLTVLNREMKQRKESLQEYENANRDDLVKNVRAEMTVLEQYMPKPLTEDELLTIVQQTIEETGVSSKAGMGDVMAAIMPKVKGRADGSLVKRLVQQELSKL</sequence>
<protein>
    <recommendedName>
        <fullName evidence="3">GatB/YqeY domain-containing protein</fullName>
    </recommendedName>
</protein>
<dbReference type="PANTHER" id="PTHR28055">
    <property type="entry name" value="ALTERED INHERITANCE OF MITOCHONDRIA PROTEIN 41, MITOCHONDRIAL"/>
    <property type="match status" value="1"/>
</dbReference>
<name>A0A840QRE8_9BACI</name>
<accession>A0A840QRE8</accession>
<dbReference type="InterPro" id="IPR042184">
    <property type="entry name" value="YqeY/Aim41_N"/>
</dbReference>
<dbReference type="SUPFAM" id="SSF89095">
    <property type="entry name" value="GatB/YqeY motif"/>
    <property type="match status" value="1"/>
</dbReference>
<dbReference type="RefSeq" id="WP_184664376.1">
    <property type="nucleotide sequence ID" value="NZ_JACHHB010000009.1"/>
</dbReference>
<comment type="caution">
    <text evidence="1">The sequence shown here is derived from an EMBL/GenBank/DDBJ whole genome shotgun (WGS) entry which is preliminary data.</text>
</comment>
<dbReference type="Gene3D" id="1.10.10.410">
    <property type="match status" value="1"/>
</dbReference>
<proteinExistence type="predicted"/>
<dbReference type="Proteomes" id="UP000551878">
    <property type="component" value="Unassembled WGS sequence"/>
</dbReference>
<evidence type="ECO:0008006" key="3">
    <source>
        <dbReference type="Google" id="ProtNLM"/>
    </source>
</evidence>
<evidence type="ECO:0000313" key="1">
    <source>
        <dbReference type="EMBL" id="MBB5173944.1"/>
    </source>
</evidence>
<dbReference type="InterPro" id="IPR003789">
    <property type="entry name" value="Asn/Gln_tRNA_amidoTrase-B-like"/>
</dbReference>
<dbReference type="InterPro" id="IPR023168">
    <property type="entry name" value="GatB_Yqey_C_2"/>
</dbReference>
<dbReference type="InterPro" id="IPR019004">
    <property type="entry name" value="YqeY/Aim41"/>
</dbReference>
<dbReference type="Gene3D" id="1.10.1510.10">
    <property type="entry name" value="Uncharacterised protein YqeY/AIM41 PF09424, N-terminal domain"/>
    <property type="match status" value="1"/>
</dbReference>